<dbReference type="Gene3D" id="3.30.1490.20">
    <property type="entry name" value="ATP-grasp fold, A domain"/>
    <property type="match status" value="1"/>
</dbReference>
<gene>
    <name evidence="3" type="ORF">GMD50_09710</name>
</gene>
<organism evidence="3 4">
    <name type="scientific">Roseburia intestinalis</name>
    <dbReference type="NCBI Taxonomy" id="166486"/>
    <lineage>
        <taxon>Bacteria</taxon>
        <taxon>Bacillati</taxon>
        <taxon>Bacillota</taxon>
        <taxon>Clostridia</taxon>
        <taxon>Lachnospirales</taxon>
        <taxon>Lachnospiraceae</taxon>
        <taxon>Roseburia</taxon>
    </lineage>
</organism>
<dbReference type="Gene3D" id="3.30.470.20">
    <property type="entry name" value="ATP-grasp fold, B domain"/>
    <property type="match status" value="1"/>
</dbReference>
<dbReference type="Proteomes" id="UP000478483">
    <property type="component" value="Unassembled WGS sequence"/>
</dbReference>
<dbReference type="EMBL" id="WNAJ01000010">
    <property type="protein sequence ID" value="MTR85332.1"/>
    <property type="molecule type" value="Genomic_DNA"/>
</dbReference>
<dbReference type="NCBIfam" id="NF004508">
    <property type="entry name" value="PRK05849.1"/>
    <property type="match status" value="1"/>
</dbReference>
<protein>
    <submittedName>
        <fullName evidence="3">Phosphoenolpyruvate synthase</fullName>
    </submittedName>
</protein>
<dbReference type="InterPro" id="IPR051549">
    <property type="entry name" value="PEP_Utilizing_Enz"/>
</dbReference>
<evidence type="ECO:0000259" key="2">
    <source>
        <dbReference type="Pfam" id="PF01326"/>
    </source>
</evidence>
<dbReference type="AlphaFoldDB" id="A0A6L6L7L3"/>
<dbReference type="Gene3D" id="3.50.30.10">
    <property type="entry name" value="Phosphohistidine domain"/>
    <property type="match status" value="1"/>
</dbReference>
<dbReference type="Pfam" id="PF01326">
    <property type="entry name" value="PPDK_N"/>
    <property type="match status" value="1"/>
</dbReference>
<keyword evidence="3" id="KW-0670">Pyruvate</keyword>
<feature type="domain" description="Pyruvate phosphate dikinase AMP/ATP-binding" evidence="2">
    <location>
        <begin position="39"/>
        <end position="153"/>
    </location>
</feature>
<name>A0A6L6L7L3_9FIRM</name>
<evidence type="ECO:0000259" key="1">
    <source>
        <dbReference type="Pfam" id="PF00391"/>
    </source>
</evidence>
<dbReference type="InterPro" id="IPR008279">
    <property type="entry name" value="PEP-util_enz_mobile_dom"/>
</dbReference>
<dbReference type="PANTHER" id="PTHR43615">
    <property type="entry name" value="PHOSPHOENOLPYRUVATE SYNTHASE-RELATED"/>
    <property type="match status" value="1"/>
</dbReference>
<dbReference type="InterPro" id="IPR013815">
    <property type="entry name" value="ATP_grasp_subdomain_1"/>
</dbReference>
<dbReference type="SUPFAM" id="SSF52009">
    <property type="entry name" value="Phosphohistidine domain"/>
    <property type="match status" value="1"/>
</dbReference>
<dbReference type="InterPro" id="IPR002192">
    <property type="entry name" value="PPDK_AMP/ATP-bd"/>
</dbReference>
<dbReference type="GO" id="GO:0005524">
    <property type="term" value="F:ATP binding"/>
    <property type="evidence" value="ECO:0007669"/>
    <property type="project" value="InterPro"/>
</dbReference>
<dbReference type="SUPFAM" id="SSF56059">
    <property type="entry name" value="Glutathione synthetase ATP-binding domain-like"/>
    <property type="match status" value="1"/>
</dbReference>
<evidence type="ECO:0000313" key="3">
    <source>
        <dbReference type="EMBL" id="MTR85332.1"/>
    </source>
</evidence>
<dbReference type="InterPro" id="IPR036637">
    <property type="entry name" value="Phosphohistidine_dom_sf"/>
</dbReference>
<sequence>MLQLGTKAETLKKLYNKLGKAKVLESYSFTVAEWEKEPSDIWDKVREAIQDDRLIVRSSALNEDTNESSQAGKFESVGDVCGEKAFFEAVHTVVSSFDDTNPDNQILVQPMLQSVKICGVAFTMDPSTMGNYYVINYDTTGSTSAITSGTGTENKLLYVFKGTNRSKRKLPEYIENLVFTLGELEKLFERKNLDVEFAVTEKEELYIFQVRPLCLKGTFIDEKVQEKALCRVEEKIIEEQGKKPFLCGENVVYSVMTDWNPAEMIGVRPKQLAMSLYREIITDCIWAYQRDNYGYRNLRSFPLMVDFGGLPYIDVRVSFNSFVPAELDEKISDKLVNYYIKRLAEDPSKHDKVEFDIVFSCYTLDLPERILVLKKYGFTEDEICAITESLRNLTNRIIDHETGLWRKDYQKIEILENRYEEIINSSMGILEKIYWLLEDCKRYGTLPFAGLARAAFIAVQMLKSMVKCEILSEQDYQLFMNGVSTVSSNLNEDFRELSKQGFLKKYGHLRPGTYDITSMRYDEAPELYFDWDQNQNNDKCDNEGEFRLSLHQMHKLEEMLTENKLNNNILGLMDFIKKVIEGREYGKFIFTRNLSKVLQLIGELGNTYHFSREDCAYINIQTIRELYMSAKDIERSIRHSIERGKEEYAVTKTLTLPPVILQSDDVWKFYYPDTEANFITLGCVRGDSVVLENGVTNVEIADKILLIPSADPGYDWIFSHGIRGLVTKYGGANSHMAIRAGELGIPAVIGVGEQKFDELKNALKLEIDAGSKKINILRKKR</sequence>
<dbReference type="Pfam" id="PF00391">
    <property type="entry name" value="PEP-utilizers"/>
    <property type="match status" value="1"/>
</dbReference>
<dbReference type="GO" id="GO:0016301">
    <property type="term" value="F:kinase activity"/>
    <property type="evidence" value="ECO:0007669"/>
    <property type="project" value="InterPro"/>
</dbReference>
<feature type="domain" description="PEP-utilising enzyme mobile" evidence="1">
    <location>
        <begin position="702"/>
        <end position="769"/>
    </location>
</feature>
<reference evidence="3 4" key="1">
    <citation type="journal article" date="2019" name="Nat. Med.">
        <title>A library of human gut bacterial isolates paired with longitudinal multiomics data enables mechanistic microbiome research.</title>
        <authorList>
            <person name="Poyet M."/>
            <person name="Groussin M."/>
            <person name="Gibbons S.M."/>
            <person name="Avila-Pacheco J."/>
            <person name="Jiang X."/>
            <person name="Kearney S.M."/>
            <person name="Perrotta A.R."/>
            <person name="Berdy B."/>
            <person name="Zhao S."/>
            <person name="Lieberman T.D."/>
            <person name="Swanson P.K."/>
            <person name="Smith M."/>
            <person name="Roesemann S."/>
            <person name="Alexander J.E."/>
            <person name="Rich S.A."/>
            <person name="Livny J."/>
            <person name="Vlamakis H."/>
            <person name="Clish C."/>
            <person name="Bullock K."/>
            <person name="Deik A."/>
            <person name="Scott J."/>
            <person name="Pierce K.A."/>
            <person name="Xavier R.J."/>
            <person name="Alm E.J."/>
        </authorList>
    </citation>
    <scope>NUCLEOTIDE SEQUENCE [LARGE SCALE GENOMIC DNA]</scope>
    <source>
        <strain evidence="3 4">BIOML-A1</strain>
    </source>
</reference>
<dbReference type="PANTHER" id="PTHR43615:SF1">
    <property type="entry name" value="PPDK_N DOMAIN-CONTAINING PROTEIN"/>
    <property type="match status" value="1"/>
</dbReference>
<comment type="caution">
    <text evidence="3">The sequence shown here is derived from an EMBL/GenBank/DDBJ whole genome shotgun (WGS) entry which is preliminary data.</text>
</comment>
<dbReference type="RefSeq" id="WP_118412958.1">
    <property type="nucleotide sequence ID" value="NZ_QRPI01000011.1"/>
</dbReference>
<evidence type="ECO:0000313" key="4">
    <source>
        <dbReference type="Proteomes" id="UP000478483"/>
    </source>
</evidence>
<accession>A0A6L6L7L3</accession>
<proteinExistence type="predicted"/>